<dbReference type="CDD" id="cd06261">
    <property type="entry name" value="TM_PBP2"/>
    <property type="match status" value="1"/>
</dbReference>
<feature type="transmembrane region" description="Helical" evidence="5">
    <location>
        <begin position="148"/>
        <end position="171"/>
    </location>
</feature>
<keyword evidence="4 5" id="KW-0472">Membrane</keyword>
<dbReference type="NCBIfam" id="NF038017">
    <property type="entry name" value="ABC_perm1"/>
    <property type="match status" value="1"/>
</dbReference>
<dbReference type="PANTHER" id="PTHR43632">
    <property type="entry name" value="PERMEASE COMPONENT OF TUNGSTATE ABC TRANSPORTER"/>
    <property type="match status" value="1"/>
</dbReference>
<evidence type="ECO:0000256" key="3">
    <source>
        <dbReference type="ARBA" id="ARBA00022989"/>
    </source>
</evidence>
<dbReference type="Pfam" id="PF00528">
    <property type="entry name" value="BPD_transp_1"/>
    <property type="match status" value="1"/>
</dbReference>
<dbReference type="PANTHER" id="PTHR43632:SF1">
    <property type="entry name" value="PERMEASE COMPONENT OF TUNGSTATE ABC TRANSPORTER"/>
    <property type="match status" value="1"/>
</dbReference>
<feature type="domain" description="ABC transmembrane type-1" evidence="6">
    <location>
        <begin position="18"/>
        <end position="214"/>
    </location>
</feature>
<dbReference type="RefSeq" id="WP_004608142.1">
    <property type="nucleotide sequence ID" value="NZ_AP024846.1"/>
</dbReference>
<accession>A0A844FD17</accession>
<dbReference type="Proteomes" id="UP000462363">
    <property type="component" value="Unassembled WGS sequence"/>
</dbReference>
<gene>
    <name evidence="7" type="ORF">FYJ37_12530</name>
</gene>
<dbReference type="Gene3D" id="1.10.3720.10">
    <property type="entry name" value="MetI-like"/>
    <property type="match status" value="1"/>
</dbReference>
<dbReference type="InterPro" id="IPR000515">
    <property type="entry name" value="MetI-like"/>
</dbReference>
<dbReference type="InterPro" id="IPR035906">
    <property type="entry name" value="MetI-like_sf"/>
</dbReference>
<protein>
    <submittedName>
        <fullName evidence="7">ABC transporter permease subunit</fullName>
    </submittedName>
</protein>
<evidence type="ECO:0000313" key="8">
    <source>
        <dbReference type="Proteomes" id="UP000462363"/>
    </source>
</evidence>
<sequence>MVEWLKSVISDPGIISAIKVTFTMAVCSTAISSVLGIVLGLLLERFQFPGKKIVIRINRTLMGVPPVVVGLVVYLLIMRRGPLGPLSLLFTIKGMVIAQTLIITPIICGMIYSYARKAAPSIRVFAVTMGADRWQTAKLTVREMKKEIYFCMVTGFGRSISEVGAVMLVGGNIKGRTRTMTTTISLLKSQGIFTEGVALGVLLLVMAFLLQWICDILQKEEAEDENY</sequence>
<comment type="subcellular location">
    <subcellularLocation>
        <location evidence="5">Cell membrane</location>
        <topology evidence="5">Multi-pass membrane protein</topology>
    </subcellularLocation>
    <subcellularLocation>
        <location evidence="1">Membrane</location>
        <topology evidence="1">Multi-pass membrane protein</topology>
    </subcellularLocation>
</comment>
<dbReference type="PROSITE" id="PS50928">
    <property type="entry name" value="ABC_TM1"/>
    <property type="match status" value="1"/>
</dbReference>
<evidence type="ECO:0000256" key="2">
    <source>
        <dbReference type="ARBA" id="ARBA00022692"/>
    </source>
</evidence>
<organism evidence="7 8">
    <name type="scientific">Clostridium scindens (strain JCM 10418 / VPI 12708)</name>
    <dbReference type="NCBI Taxonomy" id="29347"/>
    <lineage>
        <taxon>Bacteria</taxon>
        <taxon>Bacillati</taxon>
        <taxon>Bacillota</taxon>
        <taxon>Clostridia</taxon>
        <taxon>Lachnospirales</taxon>
        <taxon>Lachnospiraceae</taxon>
    </lineage>
</organism>
<dbReference type="AlphaFoldDB" id="A0A844FD17"/>
<feature type="transmembrane region" description="Helical" evidence="5">
    <location>
        <begin position="55"/>
        <end position="77"/>
    </location>
</feature>
<feature type="transmembrane region" description="Helical" evidence="5">
    <location>
        <begin position="97"/>
        <end position="115"/>
    </location>
</feature>
<evidence type="ECO:0000313" key="7">
    <source>
        <dbReference type="EMBL" id="MSS41154.1"/>
    </source>
</evidence>
<keyword evidence="2 5" id="KW-0812">Transmembrane</keyword>
<dbReference type="SUPFAM" id="SSF161098">
    <property type="entry name" value="MetI-like"/>
    <property type="match status" value="1"/>
</dbReference>
<evidence type="ECO:0000256" key="4">
    <source>
        <dbReference type="ARBA" id="ARBA00023136"/>
    </source>
</evidence>
<name>A0A844FD17_CLOSV</name>
<comment type="similarity">
    <text evidence="5">Belongs to the binding-protein-dependent transport system permease family.</text>
</comment>
<evidence type="ECO:0000256" key="5">
    <source>
        <dbReference type="RuleBase" id="RU363032"/>
    </source>
</evidence>
<dbReference type="InterPro" id="IPR049783">
    <property type="entry name" value="ABC_perm_TupB-like"/>
</dbReference>
<evidence type="ECO:0000259" key="6">
    <source>
        <dbReference type="PROSITE" id="PS50928"/>
    </source>
</evidence>
<keyword evidence="5" id="KW-0813">Transport</keyword>
<keyword evidence="3 5" id="KW-1133">Transmembrane helix</keyword>
<evidence type="ECO:0000256" key="1">
    <source>
        <dbReference type="ARBA" id="ARBA00004141"/>
    </source>
</evidence>
<reference evidence="7 8" key="1">
    <citation type="submission" date="2019-08" db="EMBL/GenBank/DDBJ databases">
        <title>In-depth cultivation of the pig gut microbiome towards novel bacterial diversity and tailored functional studies.</title>
        <authorList>
            <person name="Wylensek D."/>
            <person name="Hitch T.C.A."/>
            <person name="Clavel T."/>
        </authorList>
    </citation>
    <scope>NUCLEOTIDE SEQUENCE [LARGE SCALE GENOMIC DNA]</scope>
    <source>
        <strain evidence="7 8">BL-389-WT-3D</strain>
    </source>
</reference>
<proteinExistence type="inferred from homology"/>
<feature type="transmembrane region" description="Helical" evidence="5">
    <location>
        <begin position="20"/>
        <end position="43"/>
    </location>
</feature>
<feature type="transmembrane region" description="Helical" evidence="5">
    <location>
        <begin position="191"/>
        <end position="210"/>
    </location>
</feature>
<dbReference type="GO" id="GO:0005886">
    <property type="term" value="C:plasma membrane"/>
    <property type="evidence" value="ECO:0007669"/>
    <property type="project" value="UniProtKB-SubCell"/>
</dbReference>
<dbReference type="GO" id="GO:0055085">
    <property type="term" value="P:transmembrane transport"/>
    <property type="evidence" value="ECO:0007669"/>
    <property type="project" value="InterPro"/>
</dbReference>
<comment type="caution">
    <text evidence="7">The sequence shown here is derived from an EMBL/GenBank/DDBJ whole genome shotgun (WGS) entry which is preliminary data.</text>
</comment>
<dbReference type="GeneID" id="62696132"/>
<dbReference type="EMBL" id="VUMB01000027">
    <property type="protein sequence ID" value="MSS41154.1"/>
    <property type="molecule type" value="Genomic_DNA"/>
</dbReference>